<organism evidence="2 3">
    <name type="scientific">Olea europaea subsp. europaea</name>
    <dbReference type="NCBI Taxonomy" id="158383"/>
    <lineage>
        <taxon>Eukaryota</taxon>
        <taxon>Viridiplantae</taxon>
        <taxon>Streptophyta</taxon>
        <taxon>Embryophyta</taxon>
        <taxon>Tracheophyta</taxon>
        <taxon>Spermatophyta</taxon>
        <taxon>Magnoliopsida</taxon>
        <taxon>eudicotyledons</taxon>
        <taxon>Gunneridae</taxon>
        <taxon>Pentapetalae</taxon>
        <taxon>asterids</taxon>
        <taxon>lamiids</taxon>
        <taxon>Lamiales</taxon>
        <taxon>Oleaceae</taxon>
        <taxon>Oleeae</taxon>
        <taxon>Olea</taxon>
    </lineage>
</organism>
<proteinExistence type="predicted"/>
<evidence type="ECO:0000313" key="2">
    <source>
        <dbReference type="EMBL" id="CAA2968509.1"/>
    </source>
</evidence>
<gene>
    <name evidence="2" type="ORF">OLEA9_A071405</name>
</gene>
<feature type="compositionally biased region" description="Basic and acidic residues" evidence="1">
    <location>
        <begin position="426"/>
        <end position="435"/>
    </location>
</feature>
<feature type="compositionally biased region" description="Acidic residues" evidence="1">
    <location>
        <begin position="366"/>
        <end position="380"/>
    </location>
</feature>
<dbReference type="EMBL" id="CACTIH010001911">
    <property type="protein sequence ID" value="CAA2968509.1"/>
    <property type="molecule type" value="Genomic_DNA"/>
</dbReference>
<evidence type="ECO:0000313" key="3">
    <source>
        <dbReference type="Proteomes" id="UP000594638"/>
    </source>
</evidence>
<dbReference type="Gramene" id="OE9A071405T1">
    <property type="protein sequence ID" value="OE9A071405C1"/>
    <property type="gene ID" value="OE9A071405"/>
</dbReference>
<name>A0A8S0QKI3_OLEEU</name>
<keyword evidence="3" id="KW-1185">Reference proteome</keyword>
<feature type="compositionally biased region" description="Basic residues" evidence="1">
    <location>
        <begin position="403"/>
        <end position="413"/>
    </location>
</feature>
<feature type="region of interest" description="Disordered" evidence="1">
    <location>
        <begin position="104"/>
        <end position="207"/>
    </location>
</feature>
<dbReference type="AlphaFoldDB" id="A0A8S0QKI3"/>
<accession>A0A8S0QKI3</accession>
<feature type="region of interest" description="Disordered" evidence="1">
    <location>
        <begin position="361"/>
        <end position="435"/>
    </location>
</feature>
<feature type="compositionally biased region" description="Basic and acidic residues" evidence="1">
    <location>
        <begin position="184"/>
        <end position="194"/>
    </location>
</feature>
<sequence>MKLNLCFFFPRVWKYEALQEVGECFAERVGERLPRLLRWSARKQPQHRTYDAFFKNIKLHVYATLRPTDAEAQQPSFSTLVSYDEPPVPILDDIARTVVAPQFNALGGDDRDSGHASRGDSKEEASEGGRSEKQTSESDEEKGALGSDLDGEDNEDTGESHGEGSSAGEDTRGGARGTCSSPRPPRDPSLERRSTTQARAVGTSAPGLTRGDVEELLLDQRILFEMRLRTVKLEIQQHVTSECTSLREFLAALVARAGLTTAEPTTRVETEAGISSSLPEDIYGGPAEPYPYELDIAIDTGNMQDIRSTHCAKPGRSEPASVRYKRRSAKYCVLYEGYFQLYLTACTLAYVLYWSDAGATEPSNDAGDDDEEADGCDATDGDGVVTEVPAPGSIPEARARVPTMRRRSARLRRPTIATRTPNTGRGQREPRSSCS</sequence>
<protein>
    <submittedName>
        <fullName evidence="2">Uncharacterized protein</fullName>
    </submittedName>
</protein>
<reference evidence="2 3" key="1">
    <citation type="submission" date="2019-12" db="EMBL/GenBank/DDBJ databases">
        <authorList>
            <person name="Alioto T."/>
            <person name="Alioto T."/>
            <person name="Gomez Garrido J."/>
        </authorList>
    </citation>
    <scope>NUCLEOTIDE SEQUENCE [LARGE SCALE GENOMIC DNA]</scope>
</reference>
<evidence type="ECO:0000256" key="1">
    <source>
        <dbReference type="SAM" id="MobiDB-lite"/>
    </source>
</evidence>
<feature type="compositionally biased region" description="Basic and acidic residues" evidence="1">
    <location>
        <begin position="108"/>
        <end position="136"/>
    </location>
</feature>
<dbReference type="Proteomes" id="UP000594638">
    <property type="component" value="Unassembled WGS sequence"/>
</dbReference>
<comment type="caution">
    <text evidence="2">The sequence shown here is derived from an EMBL/GenBank/DDBJ whole genome shotgun (WGS) entry which is preliminary data.</text>
</comment>